<organism evidence="1 2">
    <name type="scientific">Panagrolaimus davidi</name>
    <dbReference type="NCBI Taxonomy" id="227884"/>
    <lineage>
        <taxon>Eukaryota</taxon>
        <taxon>Metazoa</taxon>
        <taxon>Ecdysozoa</taxon>
        <taxon>Nematoda</taxon>
        <taxon>Chromadorea</taxon>
        <taxon>Rhabditida</taxon>
        <taxon>Tylenchina</taxon>
        <taxon>Panagrolaimomorpha</taxon>
        <taxon>Panagrolaimoidea</taxon>
        <taxon>Panagrolaimidae</taxon>
        <taxon>Panagrolaimus</taxon>
    </lineage>
</organism>
<protein>
    <submittedName>
        <fullName evidence="2">Uncharacterized protein</fullName>
    </submittedName>
</protein>
<dbReference type="Gene3D" id="3.30.420.40">
    <property type="match status" value="2"/>
</dbReference>
<sequence>MCYVPRDSTKELTKFNKSIKLQSPPPLLLRRRSSATGNAFKRFEQQKSQNFSRIFFEISEIWFSIDFVKIIMEIISKVPLQFQDLMYANILLSGGTAQMKGFKERFEHEMIKALPKTTSFNVSFACADIQNPDIPNLTLAAFRGATILSKNANFFKLLTKKDEYSPEQFRRNQMIRTSKRIKNAALLLSS</sequence>
<dbReference type="Pfam" id="PF00022">
    <property type="entry name" value="Actin"/>
    <property type="match status" value="1"/>
</dbReference>
<dbReference type="SUPFAM" id="SSF53067">
    <property type="entry name" value="Actin-like ATPase domain"/>
    <property type="match status" value="1"/>
</dbReference>
<dbReference type="WBParaSite" id="PDA_v2.g5689.t1">
    <property type="protein sequence ID" value="PDA_v2.g5689.t1"/>
    <property type="gene ID" value="PDA_v2.g5689"/>
</dbReference>
<keyword evidence="1" id="KW-1185">Reference proteome</keyword>
<dbReference type="PANTHER" id="PTHR11937">
    <property type="entry name" value="ACTIN"/>
    <property type="match status" value="1"/>
</dbReference>
<dbReference type="Gene3D" id="3.90.640.10">
    <property type="entry name" value="Actin, Chain A, domain 4"/>
    <property type="match status" value="1"/>
</dbReference>
<dbReference type="InterPro" id="IPR004000">
    <property type="entry name" value="Actin"/>
</dbReference>
<dbReference type="Proteomes" id="UP000887578">
    <property type="component" value="Unplaced"/>
</dbReference>
<evidence type="ECO:0000313" key="2">
    <source>
        <dbReference type="WBParaSite" id="PDA_v2.g5689.t1"/>
    </source>
</evidence>
<name>A0A914R2Q1_9BILA</name>
<dbReference type="AlphaFoldDB" id="A0A914R2Q1"/>
<evidence type="ECO:0000313" key="1">
    <source>
        <dbReference type="Proteomes" id="UP000887578"/>
    </source>
</evidence>
<dbReference type="InterPro" id="IPR043129">
    <property type="entry name" value="ATPase_NBD"/>
</dbReference>
<reference evidence="2" key="1">
    <citation type="submission" date="2022-11" db="UniProtKB">
        <authorList>
            <consortium name="WormBaseParasite"/>
        </authorList>
    </citation>
    <scope>IDENTIFICATION</scope>
</reference>
<accession>A0A914R2Q1</accession>
<proteinExistence type="predicted"/>